<dbReference type="GO" id="GO:0004417">
    <property type="term" value="F:hydroxyethylthiazole kinase activity"/>
    <property type="evidence" value="ECO:0007669"/>
    <property type="project" value="UniProtKB-UniRule"/>
</dbReference>
<keyword evidence="9 11" id="KW-0460">Magnesium</keyword>
<organism evidence="12 13">
    <name type="scientific">Anaerosalibacter bizertensis</name>
    <dbReference type="NCBI Taxonomy" id="932217"/>
    <lineage>
        <taxon>Bacteria</taxon>
        <taxon>Bacillati</taxon>
        <taxon>Bacillota</taxon>
        <taxon>Tissierellia</taxon>
        <taxon>Tissierellales</taxon>
        <taxon>Sporanaerobacteraceae</taxon>
        <taxon>Anaerosalibacter</taxon>
    </lineage>
</organism>
<evidence type="ECO:0000256" key="2">
    <source>
        <dbReference type="ARBA" id="ARBA00001946"/>
    </source>
</evidence>
<comment type="function">
    <text evidence="11">Catalyzes the phosphorylation of the hydroxyl group of 4-methyl-5-beta-hydroxyethylthiazole (THZ).</text>
</comment>
<comment type="similarity">
    <text evidence="11">Belongs to the Thz kinase family.</text>
</comment>
<proteinExistence type="inferred from homology"/>
<evidence type="ECO:0000256" key="8">
    <source>
        <dbReference type="ARBA" id="ARBA00022840"/>
    </source>
</evidence>
<feature type="binding site" evidence="11">
    <location>
        <position position="170"/>
    </location>
    <ligand>
        <name>ATP</name>
        <dbReference type="ChEBI" id="CHEBI:30616"/>
    </ligand>
</feature>
<dbReference type="HAMAP" id="MF_00228">
    <property type="entry name" value="Thz_kinase"/>
    <property type="match status" value="1"/>
</dbReference>
<dbReference type="RefSeq" id="WP_154482672.1">
    <property type="nucleotide sequence ID" value="NZ_VULR01000002.1"/>
</dbReference>
<dbReference type="AlphaFoldDB" id="A0A844FF59"/>
<evidence type="ECO:0000256" key="4">
    <source>
        <dbReference type="ARBA" id="ARBA00022679"/>
    </source>
</evidence>
<evidence type="ECO:0000313" key="12">
    <source>
        <dbReference type="EMBL" id="MSS42615.1"/>
    </source>
</evidence>
<evidence type="ECO:0000256" key="7">
    <source>
        <dbReference type="ARBA" id="ARBA00022777"/>
    </source>
</evidence>
<name>A0A844FF59_9FIRM</name>
<evidence type="ECO:0000313" key="13">
    <source>
        <dbReference type="Proteomes" id="UP000462760"/>
    </source>
</evidence>
<dbReference type="PRINTS" id="PR01099">
    <property type="entry name" value="HYETHTZKNASE"/>
</dbReference>
<dbReference type="OrthoDB" id="9778146at2"/>
<accession>A0A844FF59</accession>
<evidence type="ECO:0000256" key="3">
    <source>
        <dbReference type="ARBA" id="ARBA00004868"/>
    </source>
</evidence>
<dbReference type="NCBIfam" id="TIGR00694">
    <property type="entry name" value="thiM"/>
    <property type="match status" value="1"/>
</dbReference>
<protein>
    <recommendedName>
        <fullName evidence="11">Hydroxyethylthiazole kinase</fullName>
        <ecNumber evidence="11">2.7.1.50</ecNumber>
    </recommendedName>
    <alternativeName>
        <fullName evidence="11">4-methyl-5-beta-hydroxyethylthiazole kinase</fullName>
        <shortName evidence="11">TH kinase</shortName>
        <shortName evidence="11">Thz kinase</shortName>
    </alternativeName>
</protein>
<keyword evidence="8 11" id="KW-0067">ATP-binding</keyword>
<keyword evidence="4 11" id="KW-0808">Transferase</keyword>
<keyword evidence="7 11" id="KW-0418">Kinase</keyword>
<dbReference type="PIRSF" id="PIRSF000513">
    <property type="entry name" value="Thz_kinase"/>
    <property type="match status" value="1"/>
</dbReference>
<dbReference type="InterPro" id="IPR029056">
    <property type="entry name" value="Ribokinase-like"/>
</dbReference>
<comment type="caution">
    <text evidence="12">The sequence shown here is derived from an EMBL/GenBank/DDBJ whole genome shotgun (WGS) entry which is preliminary data.</text>
</comment>
<reference evidence="12 13" key="1">
    <citation type="submission" date="2019-08" db="EMBL/GenBank/DDBJ databases">
        <title>In-depth cultivation of the pig gut microbiome towards novel bacterial diversity and tailored functional studies.</title>
        <authorList>
            <person name="Wylensek D."/>
            <person name="Hitch T.C.A."/>
            <person name="Clavel T."/>
        </authorList>
    </citation>
    <scope>NUCLEOTIDE SEQUENCE [LARGE SCALE GENOMIC DNA]</scope>
    <source>
        <strain evidence="12 13">Med78-601-WT-4W-RMD-3</strain>
    </source>
</reference>
<evidence type="ECO:0000256" key="9">
    <source>
        <dbReference type="ARBA" id="ARBA00022842"/>
    </source>
</evidence>
<evidence type="ECO:0000256" key="5">
    <source>
        <dbReference type="ARBA" id="ARBA00022723"/>
    </source>
</evidence>
<dbReference type="CDD" id="cd01170">
    <property type="entry name" value="THZ_kinase"/>
    <property type="match status" value="1"/>
</dbReference>
<evidence type="ECO:0000256" key="1">
    <source>
        <dbReference type="ARBA" id="ARBA00001771"/>
    </source>
</evidence>
<evidence type="ECO:0000256" key="6">
    <source>
        <dbReference type="ARBA" id="ARBA00022741"/>
    </source>
</evidence>
<dbReference type="GO" id="GO:0009229">
    <property type="term" value="P:thiamine diphosphate biosynthetic process"/>
    <property type="evidence" value="ECO:0007669"/>
    <property type="project" value="UniProtKB-UniRule"/>
</dbReference>
<dbReference type="GO" id="GO:0005524">
    <property type="term" value="F:ATP binding"/>
    <property type="evidence" value="ECO:0007669"/>
    <property type="project" value="UniProtKB-UniRule"/>
</dbReference>
<evidence type="ECO:0000256" key="11">
    <source>
        <dbReference type="HAMAP-Rule" id="MF_00228"/>
    </source>
</evidence>
<dbReference type="EC" id="2.7.1.50" evidence="11"/>
<evidence type="ECO:0000256" key="10">
    <source>
        <dbReference type="ARBA" id="ARBA00022977"/>
    </source>
</evidence>
<dbReference type="Pfam" id="PF02110">
    <property type="entry name" value="HK"/>
    <property type="match status" value="1"/>
</dbReference>
<keyword evidence="5 11" id="KW-0479">Metal-binding</keyword>
<dbReference type="SUPFAM" id="SSF53613">
    <property type="entry name" value="Ribokinase-like"/>
    <property type="match status" value="1"/>
</dbReference>
<dbReference type="UniPathway" id="UPA00060">
    <property type="reaction ID" value="UER00139"/>
</dbReference>
<dbReference type="NCBIfam" id="NF006830">
    <property type="entry name" value="PRK09355.1"/>
    <property type="match status" value="1"/>
</dbReference>
<gene>
    <name evidence="11 12" type="primary">thiM</name>
    <name evidence="12" type="ORF">FYJ27_02540</name>
</gene>
<dbReference type="InterPro" id="IPR000417">
    <property type="entry name" value="Hyethyz_kinase"/>
</dbReference>
<feature type="binding site" evidence="11">
    <location>
        <position position="197"/>
    </location>
    <ligand>
        <name>substrate</name>
    </ligand>
</feature>
<keyword evidence="10 11" id="KW-0784">Thiamine biosynthesis</keyword>
<dbReference type="EMBL" id="VULR01000002">
    <property type="protein sequence ID" value="MSS42615.1"/>
    <property type="molecule type" value="Genomic_DNA"/>
</dbReference>
<comment type="cofactor">
    <cofactor evidence="2 11">
        <name>Mg(2+)</name>
        <dbReference type="ChEBI" id="CHEBI:18420"/>
    </cofactor>
</comment>
<sequence length="274" mass="29260">MFEKILENVRENEPIVHTITNYVTVNDCANIILAAGGSPIMADSKYEVEDITSIANSLVINIGTLNGESTQAMLKAGKKANELGHPVILDPVGVGSSSFRKKFVFDLLKEVDFSVIRGNISEIKTIYRGKGITKGVDVDENDIVTDENIDETIAFIKKLSRKTGAVIVVTGAIDIASSSEKTYIIRNGHPLMTRVTGTGCMLTTVIGSFCGANSNNILEATAAAVCAMGICGELGHDKLEEVGGGTSTYGTYIIDFMSKMDSEILNGGAKIEIR</sequence>
<comment type="catalytic activity">
    <reaction evidence="1 11">
        <text>5-(2-hydroxyethyl)-4-methylthiazole + ATP = 4-methyl-5-(2-phosphooxyethyl)-thiazole + ADP + H(+)</text>
        <dbReference type="Rhea" id="RHEA:24212"/>
        <dbReference type="ChEBI" id="CHEBI:15378"/>
        <dbReference type="ChEBI" id="CHEBI:17957"/>
        <dbReference type="ChEBI" id="CHEBI:30616"/>
        <dbReference type="ChEBI" id="CHEBI:58296"/>
        <dbReference type="ChEBI" id="CHEBI:456216"/>
        <dbReference type="EC" id="2.7.1.50"/>
    </reaction>
</comment>
<dbReference type="GO" id="GO:0000287">
    <property type="term" value="F:magnesium ion binding"/>
    <property type="evidence" value="ECO:0007669"/>
    <property type="project" value="UniProtKB-UniRule"/>
</dbReference>
<dbReference type="Gene3D" id="3.40.1190.20">
    <property type="match status" value="1"/>
</dbReference>
<feature type="binding site" evidence="11">
    <location>
        <position position="41"/>
    </location>
    <ligand>
        <name>substrate</name>
    </ligand>
</feature>
<dbReference type="Proteomes" id="UP000462760">
    <property type="component" value="Unassembled WGS sequence"/>
</dbReference>
<comment type="pathway">
    <text evidence="3 11">Cofactor biosynthesis; thiamine diphosphate biosynthesis; 4-methyl-5-(2-phosphoethyl)-thiazole from 5-(2-hydroxyethyl)-4-methylthiazole: step 1/1.</text>
</comment>
<feature type="binding site" evidence="11">
    <location>
        <position position="117"/>
    </location>
    <ligand>
        <name>ATP</name>
        <dbReference type="ChEBI" id="CHEBI:30616"/>
    </ligand>
</feature>
<dbReference type="GO" id="GO:0009228">
    <property type="term" value="P:thiamine biosynthetic process"/>
    <property type="evidence" value="ECO:0007669"/>
    <property type="project" value="UniProtKB-KW"/>
</dbReference>
<keyword evidence="6 11" id="KW-0547">Nucleotide-binding</keyword>